<dbReference type="Pfam" id="PF14223">
    <property type="entry name" value="Retrotran_gag_2"/>
    <property type="match status" value="1"/>
</dbReference>
<dbReference type="InterPro" id="IPR001584">
    <property type="entry name" value="Integrase_cat-core"/>
</dbReference>
<sequence length="1313" mass="145273">MPCGKAQVRAAMRGARLEGYLTGATKMPDEETVDNKGKKSPNPAFEEWEAKDQQILSYLLSSISREVQIQVTSAKTAAEAWHSIEAMFASQTRARAVNLRLALSTTKKGSMTVAEYYTKMKGYGDEMAAAGRPLQDEEMVEYILTGLEEEFLPMVSALVTRVDPISLEDLYSQLLNFETKLDLMRGGGEQHQGSANMAGRGGRGNQRGGSGGRGQRGGRGSSRGGRASWSGGRQSNQGGYIRRSNNSSDERPVCQVCFKKGHTAARCWHRFEEDFVPDEKLAGAATNSYHVDTNWYTDTGATDHITGELEKLSIREKYAGGDQIHTASGSDNSAFIEFHPNFFVIKDKDTKNILLKGRCHKGLYPIPATSTIKNALGAVKPSMSRWHNRLGHPSSFIVRQYKSEVFQKFHEFQSLVERLFDRKILAVQTDWGGEYQRLNTFFNKIGISHLVSCPHAHQQNGSAERKHRHIVEVGLSLLAHASMPLKFWDEAFLAAAYLINRTPTKILNLDTPFERLFHKQPDYSVLRIFGCVCWPNLRPYNSHKLQFRSKQCVFLGYSSLHKGFKCLDVSTGRVYVSRDVTFDENFFPFASLHSNAGARLRSEIQLLSPDLLNPATFNSGVDSLIDHAADMSTDPNQISGDNSVQDQAEHTPNMDVLAPSVPNTAPEADAVHIPGSASHSGSAPAAPSTAAPSPTCRGDSRVATHPSASHDYVASVDMSRGIAGREESFLTAPTTATSPASSEPSGSLPATAADAQVPEPILGGVSSMDPASTRPRTRLQQGVRKPKVYTDGTIRYGCFTSSGEPYDLNEALGDVNWKDAMDIEYSALMKNKTWHLVPPKKGRNVIGCKWVYKIKRKADGSLDRYKARLVAKGYKQQYGIDYDDTFSPVVKHATIRIILSIAVSRGWSLCQLDVQNAFLHGVLEEEVYMQQPPGYEDSTKLNYVCKLDKALYGLKQAPRAWYSRLSNKLLSLGFQASKADTSLFFYNKGSVTIFVLVYVDDIIVASSTHKATEALLSDLNKEFALKDLGDLNYFLGIEVNKVRDGIILTQDKYASDLLKKVGMSDCKPISTPLSTSEKLSIHEGSPLGEKDITQYRSIVGALQYLTLTRPDIAFSVNKVCQFLHAPTTLHWAAVKRILRYIKQCTNLGLHIHRSDSTLVSAFSDADWAGSVDDRKSTGGFAVFLGSNLVSWSARKQPTVSRSSTESEYKALANATAELIWVQILLTEISIKSPRAAKLWCDNLGAKYLSANPIFHARTKHIEVDYHFVRDRVAKKLLDIEYVPTGDQVADGFTKPLSVRLLENFKVNLNLTRL</sequence>
<feature type="compositionally biased region" description="Low complexity" evidence="1">
    <location>
        <begin position="224"/>
        <end position="235"/>
    </location>
</feature>
<reference evidence="3" key="3">
    <citation type="journal article" date="2004" name="Proc. Natl. Acad. Sci. U.S.A.">
        <title>Pattern of diversity in the genomic region near the maize domestication gene tb1.</title>
        <authorList>
            <person name="Clark R.M."/>
            <person name="Linton E."/>
            <person name="Messing J."/>
            <person name="Doebley J.F."/>
        </authorList>
    </citation>
    <scope>NUCLEOTIDE SEQUENCE</scope>
</reference>
<dbReference type="PANTHER" id="PTHR11439">
    <property type="entry name" value="GAG-POL-RELATED RETROTRANSPOSON"/>
    <property type="match status" value="1"/>
</dbReference>
<dbReference type="Gene3D" id="3.30.420.10">
    <property type="entry name" value="Ribonuclease H-like superfamily/Ribonuclease H"/>
    <property type="match status" value="1"/>
</dbReference>
<evidence type="ECO:0000256" key="1">
    <source>
        <dbReference type="SAM" id="MobiDB-lite"/>
    </source>
</evidence>
<feature type="compositionally biased region" description="Basic and acidic residues" evidence="1">
    <location>
        <begin position="27"/>
        <end position="37"/>
    </location>
</feature>
<accession>Q8W0X9</accession>
<feature type="compositionally biased region" description="Gly residues" evidence="1">
    <location>
        <begin position="199"/>
        <end position="223"/>
    </location>
</feature>
<evidence type="ECO:0000259" key="2">
    <source>
        <dbReference type="PROSITE" id="PS50994"/>
    </source>
</evidence>
<dbReference type="InterPro" id="IPR036397">
    <property type="entry name" value="RNaseH_sf"/>
</dbReference>
<gene>
    <name evidence="3" type="primary">Z178A11.9</name>
</gene>
<name>Q8W0X9_MAIZE</name>
<dbReference type="CDD" id="cd09272">
    <property type="entry name" value="RNase_HI_RT_Ty1"/>
    <property type="match status" value="1"/>
</dbReference>
<dbReference type="GO" id="GO:0015074">
    <property type="term" value="P:DNA integration"/>
    <property type="evidence" value="ECO:0007669"/>
    <property type="project" value="InterPro"/>
</dbReference>
<evidence type="ECO:0000313" key="3">
    <source>
        <dbReference type="EMBL" id="AAL66754.1"/>
    </source>
</evidence>
<dbReference type="InterPro" id="IPR012337">
    <property type="entry name" value="RNaseH-like_sf"/>
</dbReference>
<proteinExistence type="predicted"/>
<dbReference type="Pfam" id="PF07727">
    <property type="entry name" value="RVT_2"/>
    <property type="match status" value="1"/>
</dbReference>
<dbReference type="PANTHER" id="PTHR11439:SF450">
    <property type="entry name" value="REVERSE TRANSCRIPTASE TY1_COPIA-TYPE DOMAIN-CONTAINING PROTEIN"/>
    <property type="match status" value="1"/>
</dbReference>
<feature type="compositionally biased region" description="Low complexity" evidence="1">
    <location>
        <begin position="674"/>
        <end position="695"/>
    </location>
</feature>
<reference evidence="3" key="2">
    <citation type="journal article" date="2004" name="Genome Res.">
        <title>Gene loss and movement in the maize genome.</title>
        <authorList>
            <person name="Lai J."/>
            <person name="Ma J."/>
            <person name="Swigonova Z."/>
            <person name="Ramakrishna W."/>
            <person name="Linton E."/>
            <person name="Llaca V."/>
            <person name="Tanyolac B."/>
            <person name="Park Y.J."/>
            <person name="Jeong O.Y."/>
            <person name="Bennetzen J.L."/>
            <person name="Messing J."/>
        </authorList>
    </citation>
    <scope>NUCLEOTIDE SEQUENCE</scope>
</reference>
<dbReference type="InterPro" id="IPR043502">
    <property type="entry name" value="DNA/RNA_pol_sf"/>
</dbReference>
<organism evidence="3">
    <name type="scientific">Zea mays</name>
    <name type="common">Maize</name>
    <dbReference type="NCBI Taxonomy" id="4577"/>
    <lineage>
        <taxon>Eukaryota</taxon>
        <taxon>Viridiplantae</taxon>
        <taxon>Streptophyta</taxon>
        <taxon>Embryophyta</taxon>
        <taxon>Tracheophyta</taxon>
        <taxon>Spermatophyta</taxon>
        <taxon>Magnoliopsida</taxon>
        <taxon>Liliopsida</taxon>
        <taxon>Poales</taxon>
        <taxon>Poaceae</taxon>
        <taxon>PACMAD clade</taxon>
        <taxon>Panicoideae</taxon>
        <taxon>Andropogonodae</taxon>
        <taxon>Andropogoneae</taxon>
        <taxon>Tripsacinae</taxon>
        <taxon>Zea</taxon>
    </lineage>
</organism>
<feature type="region of interest" description="Disordered" evidence="1">
    <location>
        <begin position="731"/>
        <end position="783"/>
    </location>
</feature>
<feature type="domain" description="Integrase catalytic" evidence="2">
    <location>
        <begin position="426"/>
        <end position="520"/>
    </location>
</feature>
<dbReference type="SUPFAM" id="SSF56672">
    <property type="entry name" value="DNA/RNA polymerases"/>
    <property type="match status" value="1"/>
</dbReference>
<protein>
    <submittedName>
        <fullName evidence="3">Putative copia-like retrotransposon Hopscotch polyprotein</fullName>
    </submittedName>
</protein>
<dbReference type="GO" id="GO:0003676">
    <property type="term" value="F:nucleic acid binding"/>
    <property type="evidence" value="ECO:0007669"/>
    <property type="project" value="InterPro"/>
</dbReference>
<dbReference type="Pfam" id="PF25597">
    <property type="entry name" value="SH3_retrovirus"/>
    <property type="match status" value="1"/>
</dbReference>
<feature type="compositionally biased region" description="Low complexity" evidence="1">
    <location>
        <begin position="731"/>
        <end position="750"/>
    </location>
</feature>
<reference evidence="3" key="1">
    <citation type="submission" date="2001-12" db="EMBL/GenBank/DDBJ databases">
        <authorList>
            <person name="Linton E."/>
            <person name="Young S."/>
            <person name="Kovchok S."/>
            <person name="Keizer G."/>
            <person name="Bronzino A."/>
            <person name="Doebley J."/>
            <person name="Messing J."/>
        </authorList>
    </citation>
    <scope>NUCLEOTIDE SEQUENCE</scope>
</reference>
<dbReference type="InterPro" id="IPR013103">
    <property type="entry name" value="RVT_2"/>
</dbReference>
<dbReference type="InterPro" id="IPR057670">
    <property type="entry name" value="SH3_retrovirus"/>
</dbReference>
<dbReference type="PROSITE" id="PS50994">
    <property type="entry name" value="INTEGRASE"/>
    <property type="match status" value="1"/>
</dbReference>
<dbReference type="EMBL" id="AF464738">
    <property type="protein sequence ID" value="AAL66754.1"/>
    <property type="molecule type" value="Genomic_DNA"/>
</dbReference>
<feature type="region of interest" description="Disordered" evidence="1">
    <location>
        <begin position="24"/>
        <end position="43"/>
    </location>
</feature>
<feature type="region of interest" description="Disordered" evidence="1">
    <location>
        <begin position="186"/>
        <end position="248"/>
    </location>
</feature>
<feature type="region of interest" description="Disordered" evidence="1">
    <location>
        <begin position="654"/>
        <end position="711"/>
    </location>
</feature>
<dbReference type="SUPFAM" id="SSF53098">
    <property type="entry name" value="Ribonuclease H-like"/>
    <property type="match status" value="1"/>
</dbReference>